<gene>
    <name evidence="18" type="ORF">DAI18_08515</name>
</gene>
<dbReference type="Gene3D" id="2.40.170.20">
    <property type="entry name" value="TonB-dependent receptor, beta-barrel domain"/>
    <property type="match status" value="1"/>
</dbReference>
<feature type="domain" description="TonB-dependent receptor-like beta-barrel" evidence="16">
    <location>
        <begin position="271"/>
        <end position="714"/>
    </location>
</feature>
<dbReference type="PROSITE" id="PS52016">
    <property type="entry name" value="TONB_DEPENDENT_REC_3"/>
    <property type="match status" value="1"/>
</dbReference>
<evidence type="ECO:0000256" key="2">
    <source>
        <dbReference type="ARBA" id="ARBA00009810"/>
    </source>
</evidence>
<evidence type="ECO:0000256" key="13">
    <source>
        <dbReference type="PROSITE-ProRule" id="PRU10144"/>
    </source>
</evidence>
<dbReference type="InterPro" id="IPR039426">
    <property type="entry name" value="TonB-dep_rcpt-like"/>
</dbReference>
<evidence type="ECO:0000256" key="11">
    <source>
        <dbReference type="ARBA" id="ARBA00023237"/>
    </source>
</evidence>
<feature type="region of interest" description="Disordered" evidence="15">
    <location>
        <begin position="367"/>
        <end position="387"/>
    </location>
</feature>
<evidence type="ECO:0000256" key="14">
    <source>
        <dbReference type="RuleBase" id="RU003357"/>
    </source>
</evidence>
<dbReference type="InterPro" id="IPR037066">
    <property type="entry name" value="Plug_dom_sf"/>
</dbReference>
<evidence type="ECO:0000256" key="8">
    <source>
        <dbReference type="ARBA" id="ARBA00023077"/>
    </source>
</evidence>
<evidence type="ECO:0000256" key="15">
    <source>
        <dbReference type="SAM" id="MobiDB-lite"/>
    </source>
</evidence>
<sequence length="755" mass="81806">MAECASLPVSPCPSLRRPAVLARRRGRAPCVAPEQQTESTGMEWHRWARVAGLLALLPAGTARAEPAVVLEPVVVSPAGAGVRSGQASASLSVIDGDTLVRRRFHNLGDGLKEVEGVDVSRGGKAGGANIRIRGMPADYTLILIDGKRLNQSASVRPNGFGDVDSHFIPPASAIERIEVMRGAMAVQYGADALGGVVNIITRKTGSRWGGSFQLDGTLSLNRAFDGDQGGTLHASGPLKAGLLGLAVRAGATHRDGADIRYADRDGRTVTPGFNGLGAGRSDNFGLRLTLTPDPAHELLLDIDRARLAYSNRRGELGTLNESVPARAAGGGYAPDMAFDRDRYALTHLGRWGAVRSETSLLHDRTATRGRTQPMRWPRRADDGQPRRLEHGNLTLDSRLVAPWPDAPHRLTAGGQYWQQRLHDTLADNPQSSLTRRQWAVFAEDEWRLSDRLALTLGLRHEHIQAAGGQWSPRASLRWNADAQWTVRGGISRGHKPPRLNQTTPGIIGLGRQGTLPLLGNPQLKPEAATLSELGVGFDTLRGRTASATLFHTRFGNKIESVRLPNCRAKAGRVPGCVDVGPWTDRRGRPVTEFSQSANIGAARLFGLELATRQPLGAAWSATLNYTLTDSRQLTGRGRGHPFGDQPRHMANARLDWTHGDAARLWLGASYRAGQYRGLTPARRPVSYAPYLLFDLGGSHAFGKSVALSATLYNLFDKNLVDYGPNPLSPEAAAYVNAYQRIQEGRRLWLSATLRF</sequence>
<dbReference type="PANTHER" id="PTHR30069:SF53">
    <property type="entry name" value="COLICIN I RECEPTOR-RELATED"/>
    <property type="match status" value="1"/>
</dbReference>
<dbReference type="InterPro" id="IPR010917">
    <property type="entry name" value="TonB_rcpt_CS"/>
</dbReference>
<dbReference type="PROSITE" id="PS01156">
    <property type="entry name" value="TONB_DEPENDENT_REC_2"/>
    <property type="match status" value="1"/>
</dbReference>
<dbReference type="GO" id="GO:0009279">
    <property type="term" value="C:cell outer membrane"/>
    <property type="evidence" value="ECO:0007669"/>
    <property type="project" value="UniProtKB-SubCell"/>
</dbReference>
<dbReference type="Pfam" id="PF00593">
    <property type="entry name" value="TonB_dep_Rec_b-barrel"/>
    <property type="match status" value="1"/>
</dbReference>
<keyword evidence="6" id="KW-0732">Signal</keyword>
<comment type="similarity">
    <text evidence="2 12 14">Belongs to the TonB-dependent receptor family.</text>
</comment>
<name>A0A2S0P9P5_9NEIS</name>
<keyword evidence="8 14" id="KW-0798">TonB box</keyword>
<evidence type="ECO:0000256" key="10">
    <source>
        <dbReference type="ARBA" id="ARBA00023170"/>
    </source>
</evidence>
<feature type="compositionally biased region" description="Basic and acidic residues" evidence="15">
    <location>
        <begin position="378"/>
        <end position="387"/>
    </location>
</feature>
<dbReference type="EMBL" id="CP028519">
    <property type="protein sequence ID" value="AVY94086.1"/>
    <property type="molecule type" value="Genomic_DNA"/>
</dbReference>
<keyword evidence="7" id="KW-0406">Ion transport</keyword>
<accession>A0A2S0P9P5</accession>
<dbReference type="InterPro" id="IPR012910">
    <property type="entry name" value="Plug_dom"/>
</dbReference>
<reference evidence="18 19" key="1">
    <citation type="submission" date="2018-04" db="EMBL/GenBank/DDBJ databases">
        <title>Denitrifier Microvirgula.</title>
        <authorList>
            <person name="Anderson E."/>
            <person name="Jang J."/>
            <person name="Ishii S."/>
        </authorList>
    </citation>
    <scope>NUCLEOTIDE SEQUENCE [LARGE SCALE GENOMIC DNA]</scope>
    <source>
        <strain evidence="18 19">BE2.4</strain>
    </source>
</reference>
<keyword evidence="19" id="KW-1185">Reference proteome</keyword>
<keyword evidence="9 12" id="KW-0472">Membrane</keyword>
<dbReference type="InterPro" id="IPR036942">
    <property type="entry name" value="Beta-barrel_TonB_sf"/>
</dbReference>
<evidence type="ECO:0000256" key="12">
    <source>
        <dbReference type="PROSITE-ProRule" id="PRU01360"/>
    </source>
</evidence>
<dbReference type="Proteomes" id="UP000244173">
    <property type="component" value="Chromosome"/>
</dbReference>
<evidence type="ECO:0000256" key="1">
    <source>
        <dbReference type="ARBA" id="ARBA00004571"/>
    </source>
</evidence>
<keyword evidence="3 12" id="KW-0813">Transport</keyword>
<evidence type="ECO:0000256" key="3">
    <source>
        <dbReference type="ARBA" id="ARBA00022448"/>
    </source>
</evidence>
<evidence type="ECO:0000256" key="6">
    <source>
        <dbReference type="ARBA" id="ARBA00022729"/>
    </source>
</evidence>
<organism evidence="18 19">
    <name type="scientific">Microvirgula aerodenitrificans</name>
    <dbReference type="NCBI Taxonomy" id="57480"/>
    <lineage>
        <taxon>Bacteria</taxon>
        <taxon>Pseudomonadati</taxon>
        <taxon>Pseudomonadota</taxon>
        <taxon>Betaproteobacteria</taxon>
        <taxon>Neisseriales</taxon>
        <taxon>Aquaspirillaceae</taxon>
        <taxon>Microvirgula</taxon>
    </lineage>
</organism>
<dbReference type="Pfam" id="PF07715">
    <property type="entry name" value="Plug"/>
    <property type="match status" value="1"/>
</dbReference>
<dbReference type="AlphaFoldDB" id="A0A2S0P9P5"/>
<comment type="subcellular location">
    <subcellularLocation>
        <location evidence="1 12">Cell outer membrane</location>
        <topology evidence="1 12">Multi-pass membrane protein</topology>
    </subcellularLocation>
</comment>
<keyword evidence="11 12" id="KW-0998">Cell outer membrane</keyword>
<dbReference type="CDD" id="cd01347">
    <property type="entry name" value="ligand_gated_channel"/>
    <property type="match status" value="1"/>
</dbReference>
<dbReference type="GO" id="GO:0044718">
    <property type="term" value="P:siderophore transmembrane transport"/>
    <property type="evidence" value="ECO:0007669"/>
    <property type="project" value="TreeGrafter"/>
</dbReference>
<evidence type="ECO:0000256" key="5">
    <source>
        <dbReference type="ARBA" id="ARBA00022692"/>
    </source>
</evidence>
<dbReference type="InterPro" id="IPR000531">
    <property type="entry name" value="Beta-barrel_TonB"/>
</dbReference>
<keyword evidence="4 12" id="KW-1134">Transmembrane beta strand</keyword>
<evidence type="ECO:0000256" key="9">
    <source>
        <dbReference type="ARBA" id="ARBA00023136"/>
    </source>
</evidence>
<feature type="domain" description="TonB-dependent receptor plug" evidence="17">
    <location>
        <begin position="87"/>
        <end position="196"/>
    </location>
</feature>
<evidence type="ECO:0000313" key="19">
    <source>
        <dbReference type="Proteomes" id="UP000244173"/>
    </source>
</evidence>
<dbReference type="KEGG" id="maer:DAI18_08515"/>
<dbReference type="PANTHER" id="PTHR30069">
    <property type="entry name" value="TONB-DEPENDENT OUTER MEMBRANE RECEPTOR"/>
    <property type="match status" value="1"/>
</dbReference>
<dbReference type="Gene3D" id="2.170.130.10">
    <property type="entry name" value="TonB-dependent receptor, plug domain"/>
    <property type="match status" value="1"/>
</dbReference>
<dbReference type="STRING" id="1122240.GCA_000620105_02248"/>
<evidence type="ECO:0000313" key="18">
    <source>
        <dbReference type="EMBL" id="AVY94086.1"/>
    </source>
</evidence>
<feature type="short sequence motif" description="TonB C-terminal box" evidence="13">
    <location>
        <begin position="738"/>
        <end position="755"/>
    </location>
</feature>
<keyword evidence="5 12" id="KW-0812">Transmembrane</keyword>
<evidence type="ECO:0000259" key="16">
    <source>
        <dbReference type="Pfam" id="PF00593"/>
    </source>
</evidence>
<protein>
    <submittedName>
        <fullName evidence="18">Ferric siderophore receptor</fullName>
    </submittedName>
</protein>
<dbReference type="SUPFAM" id="SSF56935">
    <property type="entry name" value="Porins"/>
    <property type="match status" value="1"/>
</dbReference>
<evidence type="ECO:0000259" key="17">
    <source>
        <dbReference type="Pfam" id="PF07715"/>
    </source>
</evidence>
<evidence type="ECO:0000256" key="7">
    <source>
        <dbReference type="ARBA" id="ARBA00023065"/>
    </source>
</evidence>
<dbReference type="GO" id="GO:0015344">
    <property type="term" value="F:siderophore uptake transmembrane transporter activity"/>
    <property type="evidence" value="ECO:0007669"/>
    <property type="project" value="TreeGrafter"/>
</dbReference>
<keyword evidence="10 18" id="KW-0675">Receptor</keyword>
<proteinExistence type="inferred from homology"/>
<evidence type="ECO:0000256" key="4">
    <source>
        <dbReference type="ARBA" id="ARBA00022452"/>
    </source>
</evidence>